<dbReference type="RefSeq" id="WP_184059756.1">
    <property type="nucleotide sequence ID" value="NZ_JACIJK010000011.1"/>
</dbReference>
<name>A0A7W9BFX2_9SPHN</name>
<evidence type="ECO:0000256" key="1">
    <source>
        <dbReference type="SAM" id="SignalP"/>
    </source>
</evidence>
<protein>
    <submittedName>
        <fullName evidence="2">Uncharacterized protein</fullName>
    </submittedName>
</protein>
<comment type="caution">
    <text evidence="2">The sequence shown here is derived from an EMBL/GenBank/DDBJ whole genome shotgun (WGS) entry which is preliminary data.</text>
</comment>
<organism evidence="2 3">
    <name type="scientific">Sphingomonas aerophila</name>
    <dbReference type="NCBI Taxonomy" id="1344948"/>
    <lineage>
        <taxon>Bacteria</taxon>
        <taxon>Pseudomonadati</taxon>
        <taxon>Pseudomonadota</taxon>
        <taxon>Alphaproteobacteria</taxon>
        <taxon>Sphingomonadales</taxon>
        <taxon>Sphingomonadaceae</taxon>
        <taxon>Sphingomonas</taxon>
    </lineage>
</organism>
<sequence>MNYKLFEPVVLWAAIVGLSATASASNETRPPCLAGLRPVLVQGHFTGPIVCSEEASFILVGRTRSSGFYIYDYRYKFRPEHGNVTHGGQRLVVVHNGVYVGQYSLAPPPYATVTVSGPYVSLRRLGAAKVKLDFTREPPRQMLFDGEVELFSR</sequence>
<evidence type="ECO:0000313" key="3">
    <source>
        <dbReference type="Proteomes" id="UP000546200"/>
    </source>
</evidence>
<gene>
    <name evidence="2" type="ORF">FHS94_003314</name>
</gene>
<dbReference type="AlphaFoldDB" id="A0A7W9BFX2"/>
<feature type="chain" id="PRO_5031497370" evidence="1">
    <location>
        <begin position="25"/>
        <end position="153"/>
    </location>
</feature>
<dbReference type="Proteomes" id="UP000546200">
    <property type="component" value="Unassembled WGS sequence"/>
</dbReference>
<keyword evidence="1" id="KW-0732">Signal</keyword>
<proteinExistence type="predicted"/>
<feature type="signal peptide" evidence="1">
    <location>
        <begin position="1"/>
        <end position="24"/>
    </location>
</feature>
<reference evidence="2 3" key="1">
    <citation type="submission" date="2020-08" db="EMBL/GenBank/DDBJ databases">
        <title>Genomic Encyclopedia of Type Strains, Phase IV (KMG-IV): sequencing the most valuable type-strain genomes for metagenomic binning, comparative biology and taxonomic classification.</title>
        <authorList>
            <person name="Goeker M."/>
        </authorList>
    </citation>
    <scope>NUCLEOTIDE SEQUENCE [LARGE SCALE GENOMIC DNA]</scope>
    <source>
        <strain evidence="2 3">DSM 100044</strain>
    </source>
</reference>
<evidence type="ECO:0000313" key="2">
    <source>
        <dbReference type="EMBL" id="MBB5716448.1"/>
    </source>
</evidence>
<keyword evidence="3" id="KW-1185">Reference proteome</keyword>
<accession>A0A7W9BFX2</accession>
<dbReference type="EMBL" id="JACIJK010000011">
    <property type="protein sequence ID" value="MBB5716448.1"/>
    <property type="molecule type" value="Genomic_DNA"/>
</dbReference>